<protein>
    <submittedName>
        <fullName evidence="12">HlyC/CorC family transporter</fullName>
    </submittedName>
</protein>
<dbReference type="Gene3D" id="3.30.465.10">
    <property type="match status" value="1"/>
</dbReference>
<dbReference type="GO" id="GO:0050660">
    <property type="term" value="F:flavin adenine dinucleotide binding"/>
    <property type="evidence" value="ECO:0007669"/>
    <property type="project" value="InterPro"/>
</dbReference>
<evidence type="ECO:0000256" key="6">
    <source>
        <dbReference type="ARBA" id="ARBA00022989"/>
    </source>
</evidence>
<sequence length="429" mass="46457">MSVGLAALLIGVALLLVGFGGLLAATDAALGVRSRAELVSLAEESPRVGKAIRAIAEDERAHLNALGFARVFAETLSAVLITLVLAYSLDNLWLTLVVAGLAMTAMTFVLVGSSPRTVGTHHPEAIIRVTARTVRALRVVLGPLATGLIRLGDRVTPGRGQGSARIRDEQQLLSMVDQAAEQALLETDDRDYIHSLVEFGDTLVREVMVPRIDMVTVSSEATVRESLEQLLASRHSRVPVFAGEVDDVAGIAYLRDASGFVLRRPEEAETAPITRIMKPALFVPELQRADDLLRQMQHEATHIALVVDEYGGISGLVTLEDLIEELLGDISDEHDREVPEVELQEGGSLLVSARLSVERLGELFDVELDDEDVDTVGGLVAKHLGRLPETGDRVVVEGIELTAAGMLRRRQRLLTVEARRIGENEGEHE</sequence>
<dbReference type="CDD" id="cd04590">
    <property type="entry name" value="CBS_pair_CorC_HlyC_assoc"/>
    <property type="match status" value="1"/>
</dbReference>
<evidence type="ECO:0000313" key="13">
    <source>
        <dbReference type="Proteomes" id="UP000664398"/>
    </source>
</evidence>
<comment type="subcellular location">
    <subcellularLocation>
        <location evidence="1">Cell membrane</location>
        <topology evidence="1">Multi-pass membrane protein</topology>
    </subcellularLocation>
</comment>
<dbReference type="SUPFAM" id="SSF56176">
    <property type="entry name" value="FAD-binding/transporter-associated domain-like"/>
    <property type="match status" value="1"/>
</dbReference>
<dbReference type="PROSITE" id="PS51371">
    <property type="entry name" value="CBS"/>
    <property type="match status" value="2"/>
</dbReference>
<evidence type="ECO:0000256" key="9">
    <source>
        <dbReference type="PROSITE-ProRule" id="PRU00703"/>
    </source>
</evidence>
<dbReference type="GO" id="GO:0005886">
    <property type="term" value="C:plasma membrane"/>
    <property type="evidence" value="ECO:0007669"/>
    <property type="project" value="UniProtKB-SubCell"/>
</dbReference>
<organism evidence="12 13">
    <name type="scientific">Leucobacter ruminantium</name>
    <dbReference type="NCBI Taxonomy" id="1289170"/>
    <lineage>
        <taxon>Bacteria</taxon>
        <taxon>Bacillati</taxon>
        <taxon>Actinomycetota</taxon>
        <taxon>Actinomycetes</taxon>
        <taxon>Micrococcales</taxon>
        <taxon>Microbacteriaceae</taxon>
        <taxon>Leucobacter</taxon>
    </lineage>
</organism>
<evidence type="ECO:0000256" key="7">
    <source>
        <dbReference type="ARBA" id="ARBA00023122"/>
    </source>
</evidence>
<feature type="domain" description="CBS" evidence="11">
    <location>
        <begin position="208"/>
        <end position="269"/>
    </location>
</feature>
<dbReference type="Gene3D" id="3.10.580.10">
    <property type="entry name" value="CBS-domain"/>
    <property type="match status" value="1"/>
</dbReference>
<dbReference type="InterPro" id="IPR044751">
    <property type="entry name" value="Ion_transp-like_CBS"/>
</dbReference>
<accession>A0A939RW47</accession>
<keyword evidence="5" id="KW-0677">Repeat</keyword>
<dbReference type="PANTHER" id="PTHR22777:SF32">
    <property type="entry name" value="UPF0053 INNER MEMBRANE PROTEIN YFJD"/>
    <property type="match status" value="1"/>
</dbReference>
<dbReference type="RefSeq" id="WP_208045115.1">
    <property type="nucleotide sequence ID" value="NZ_JAGDYL010000006.1"/>
</dbReference>
<dbReference type="SMART" id="SM00116">
    <property type="entry name" value="CBS"/>
    <property type="match status" value="2"/>
</dbReference>
<keyword evidence="8 10" id="KW-0472">Membrane</keyword>
<dbReference type="InterPro" id="IPR005170">
    <property type="entry name" value="Transptr-assoc_dom"/>
</dbReference>
<dbReference type="AlphaFoldDB" id="A0A939RW47"/>
<feature type="transmembrane region" description="Helical" evidence="10">
    <location>
        <begin position="92"/>
        <end position="111"/>
    </location>
</feature>
<comment type="caution">
    <text evidence="12">The sequence shown here is derived from an EMBL/GenBank/DDBJ whole genome shotgun (WGS) entry which is preliminary data.</text>
</comment>
<dbReference type="PANTHER" id="PTHR22777">
    <property type="entry name" value="HEMOLYSIN-RELATED"/>
    <property type="match status" value="1"/>
</dbReference>
<dbReference type="InterPro" id="IPR002550">
    <property type="entry name" value="CNNM"/>
</dbReference>
<keyword evidence="13" id="KW-1185">Reference proteome</keyword>
<evidence type="ECO:0000256" key="10">
    <source>
        <dbReference type="SAM" id="Phobius"/>
    </source>
</evidence>
<evidence type="ECO:0000256" key="8">
    <source>
        <dbReference type="ARBA" id="ARBA00023136"/>
    </source>
</evidence>
<keyword evidence="3" id="KW-1003">Cell membrane</keyword>
<dbReference type="SUPFAM" id="SSF54631">
    <property type="entry name" value="CBS-domain pair"/>
    <property type="match status" value="1"/>
</dbReference>
<evidence type="ECO:0000256" key="2">
    <source>
        <dbReference type="ARBA" id="ARBA00006337"/>
    </source>
</evidence>
<dbReference type="Pfam" id="PF00571">
    <property type="entry name" value="CBS"/>
    <property type="match status" value="2"/>
</dbReference>
<evidence type="ECO:0000256" key="3">
    <source>
        <dbReference type="ARBA" id="ARBA00022475"/>
    </source>
</evidence>
<dbReference type="SMART" id="SM01091">
    <property type="entry name" value="CorC_HlyC"/>
    <property type="match status" value="1"/>
</dbReference>
<dbReference type="InterPro" id="IPR016169">
    <property type="entry name" value="FAD-bd_PCMH_sub2"/>
</dbReference>
<name>A0A939RW47_9MICO</name>
<reference evidence="12" key="1">
    <citation type="submission" date="2021-03" db="EMBL/GenBank/DDBJ databases">
        <title>Leucobacter chromiisoli sp. nov., isolated from chromium-containing soil of chemical plant.</title>
        <authorList>
            <person name="Xu Z."/>
        </authorList>
    </citation>
    <scope>NUCLEOTIDE SEQUENCE</scope>
    <source>
        <strain evidence="12">A2</strain>
    </source>
</reference>
<evidence type="ECO:0000259" key="11">
    <source>
        <dbReference type="PROSITE" id="PS51371"/>
    </source>
</evidence>
<evidence type="ECO:0000313" key="12">
    <source>
        <dbReference type="EMBL" id="MBO1804622.1"/>
    </source>
</evidence>
<evidence type="ECO:0000256" key="5">
    <source>
        <dbReference type="ARBA" id="ARBA00022737"/>
    </source>
</evidence>
<dbReference type="Pfam" id="PF03471">
    <property type="entry name" value="CorC_HlyC"/>
    <property type="match status" value="1"/>
</dbReference>
<dbReference type="FunFam" id="3.10.580.10:FF:000002">
    <property type="entry name" value="Magnesium/cobalt efflux protein CorC"/>
    <property type="match status" value="1"/>
</dbReference>
<dbReference type="InterPro" id="IPR000644">
    <property type="entry name" value="CBS_dom"/>
</dbReference>
<keyword evidence="4 10" id="KW-0812">Transmembrane</keyword>
<comment type="similarity">
    <text evidence="2">Belongs to the UPF0053 family.</text>
</comment>
<evidence type="ECO:0000256" key="1">
    <source>
        <dbReference type="ARBA" id="ARBA00004651"/>
    </source>
</evidence>
<dbReference type="EMBL" id="JAGDYL010000006">
    <property type="protein sequence ID" value="MBO1804622.1"/>
    <property type="molecule type" value="Genomic_DNA"/>
</dbReference>
<dbReference type="Proteomes" id="UP000664398">
    <property type="component" value="Unassembled WGS sequence"/>
</dbReference>
<keyword evidence="6 10" id="KW-1133">Transmembrane helix</keyword>
<dbReference type="InterPro" id="IPR036318">
    <property type="entry name" value="FAD-bd_PCMH-like_sf"/>
</dbReference>
<keyword evidence="7 9" id="KW-0129">CBS domain</keyword>
<evidence type="ECO:0000256" key="4">
    <source>
        <dbReference type="ARBA" id="ARBA00022692"/>
    </source>
</evidence>
<dbReference type="Pfam" id="PF01595">
    <property type="entry name" value="CNNM"/>
    <property type="match status" value="1"/>
</dbReference>
<proteinExistence type="inferred from homology"/>
<feature type="transmembrane region" description="Helical" evidence="10">
    <location>
        <begin position="67"/>
        <end position="85"/>
    </location>
</feature>
<feature type="domain" description="CBS" evidence="11">
    <location>
        <begin position="276"/>
        <end position="333"/>
    </location>
</feature>
<gene>
    <name evidence="12" type="ORF">J4H91_04725</name>
</gene>
<dbReference type="InterPro" id="IPR046342">
    <property type="entry name" value="CBS_dom_sf"/>
</dbReference>